<accession>A0ABW0I607</accession>
<reference evidence="5" key="1">
    <citation type="journal article" date="2019" name="Int. J. Syst. Evol. Microbiol.">
        <title>The Global Catalogue of Microorganisms (GCM) 10K type strain sequencing project: providing services to taxonomists for standard genome sequencing and annotation.</title>
        <authorList>
            <consortium name="The Broad Institute Genomics Platform"/>
            <consortium name="The Broad Institute Genome Sequencing Center for Infectious Disease"/>
            <person name="Wu L."/>
            <person name="Ma J."/>
        </authorList>
    </citation>
    <scope>NUCLEOTIDE SEQUENCE [LARGE SCALE GENOMIC DNA]</scope>
    <source>
        <strain evidence="5">CCUG 55250</strain>
    </source>
</reference>
<dbReference type="Pfam" id="PF01381">
    <property type="entry name" value="HTH_3"/>
    <property type="match status" value="1"/>
</dbReference>
<evidence type="ECO:0000313" key="4">
    <source>
        <dbReference type="EMBL" id="MFC5408956.1"/>
    </source>
</evidence>
<name>A0ABW0I607_9BACT</name>
<comment type="caution">
    <text evidence="4">The sequence shown here is derived from an EMBL/GenBank/DDBJ whole genome shotgun (WGS) entry which is preliminary data.</text>
</comment>
<dbReference type="RefSeq" id="WP_379842354.1">
    <property type="nucleotide sequence ID" value="NZ_JBHSMA010000001.1"/>
</dbReference>
<keyword evidence="5" id="KW-1185">Reference proteome</keyword>
<dbReference type="CDD" id="cd00093">
    <property type="entry name" value="HTH_XRE"/>
    <property type="match status" value="1"/>
</dbReference>
<dbReference type="PANTHER" id="PTHR46797:SF1">
    <property type="entry name" value="METHYLPHOSPHONATE SYNTHASE"/>
    <property type="match status" value="1"/>
</dbReference>
<dbReference type="Proteomes" id="UP001596106">
    <property type="component" value="Unassembled WGS sequence"/>
</dbReference>
<evidence type="ECO:0000256" key="1">
    <source>
        <dbReference type="ARBA" id="ARBA00023125"/>
    </source>
</evidence>
<proteinExistence type="predicted"/>
<organism evidence="4 5">
    <name type="scientific">Larkinella bovis</name>
    <dbReference type="NCBI Taxonomy" id="683041"/>
    <lineage>
        <taxon>Bacteria</taxon>
        <taxon>Pseudomonadati</taxon>
        <taxon>Bacteroidota</taxon>
        <taxon>Cytophagia</taxon>
        <taxon>Cytophagales</taxon>
        <taxon>Spirosomataceae</taxon>
        <taxon>Larkinella</taxon>
    </lineage>
</organism>
<feature type="domain" description="HTH cro/C1-type" evidence="3">
    <location>
        <begin position="7"/>
        <end position="61"/>
    </location>
</feature>
<dbReference type="PANTHER" id="PTHR46797">
    <property type="entry name" value="HTH-TYPE TRANSCRIPTIONAL REGULATOR"/>
    <property type="match status" value="1"/>
</dbReference>
<feature type="coiled-coil region" evidence="2">
    <location>
        <begin position="44"/>
        <end position="100"/>
    </location>
</feature>
<evidence type="ECO:0000259" key="3">
    <source>
        <dbReference type="PROSITE" id="PS50943"/>
    </source>
</evidence>
<dbReference type="Gene3D" id="1.10.260.40">
    <property type="entry name" value="lambda repressor-like DNA-binding domains"/>
    <property type="match status" value="1"/>
</dbReference>
<dbReference type="InterPro" id="IPR010982">
    <property type="entry name" value="Lambda_DNA-bd_dom_sf"/>
</dbReference>
<dbReference type="EMBL" id="JBHSMA010000001">
    <property type="protein sequence ID" value="MFC5408956.1"/>
    <property type="molecule type" value="Genomic_DNA"/>
</dbReference>
<sequence length="161" mass="18529">MELSDRIKAIREEKRIKLSEMATALGVDVSNYAKIEKKGKKLTLERLEEIAEALNVTLPELLDLSTNDDAKEQVLLIDRIEVLTKENEILRIDLKREKTEKDMYMNIVQSGLDLINTVFNREKKKEAPEVVDKLSEEDVEKIKESISNELNKIAMKKTDSL</sequence>
<keyword evidence="1" id="KW-0238">DNA-binding</keyword>
<dbReference type="SMART" id="SM00530">
    <property type="entry name" value="HTH_XRE"/>
    <property type="match status" value="1"/>
</dbReference>
<keyword evidence="2" id="KW-0175">Coiled coil</keyword>
<evidence type="ECO:0000313" key="5">
    <source>
        <dbReference type="Proteomes" id="UP001596106"/>
    </source>
</evidence>
<evidence type="ECO:0000256" key="2">
    <source>
        <dbReference type="SAM" id="Coils"/>
    </source>
</evidence>
<dbReference type="InterPro" id="IPR001387">
    <property type="entry name" value="Cro/C1-type_HTH"/>
</dbReference>
<dbReference type="InterPro" id="IPR050807">
    <property type="entry name" value="TransReg_Diox_bact_type"/>
</dbReference>
<dbReference type="SUPFAM" id="SSF47413">
    <property type="entry name" value="lambda repressor-like DNA-binding domains"/>
    <property type="match status" value="1"/>
</dbReference>
<protein>
    <submittedName>
        <fullName evidence="4">Helix-turn-helix domain-containing protein</fullName>
    </submittedName>
</protein>
<dbReference type="PROSITE" id="PS50943">
    <property type="entry name" value="HTH_CROC1"/>
    <property type="match status" value="1"/>
</dbReference>
<gene>
    <name evidence="4" type="ORF">ACFPMF_06535</name>
</gene>